<organism evidence="2 3">
    <name type="scientific">Thalassomonas viridans</name>
    <dbReference type="NCBI Taxonomy" id="137584"/>
    <lineage>
        <taxon>Bacteria</taxon>
        <taxon>Pseudomonadati</taxon>
        <taxon>Pseudomonadota</taxon>
        <taxon>Gammaproteobacteria</taxon>
        <taxon>Alteromonadales</taxon>
        <taxon>Colwelliaceae</taxon>
        <taxon>Thalassomonas</taxon>
    </lineage>
</organism>
<evidence type="ECO:0008006" key="4">
    <source>
        <dbReference type="Google" id="ProtNLM"/>
    </source>
</evidence>
<evidence type="ECO:0000313" key="3">
    <source>
        <dbReference type="Proteomes" id="UP000032352"/>
    </source>
</evidence>
<dbReference type="EMBL" id="CP059733">
    <property type="protein sequence ID" value="WDE05114.1"/>
    <property type="molecule type" value="Genomic_DNA"/>
</dbReference>
<dbReference type="RefSeq" id="WP_053046663.1">
    <property type="nucleotide sequence ID" value="NZ_CP059733.1"/>
</dbReference>
<feature type="signal peptide" evidence="1">
    <location>
        <begin position="1"/>
        <end position="19"/>
    </location>
</feature>
<dbReference type="Proteomes" id="UP000032352">
    <property type="component" value="Chromosome"/>
</dbReference>
<feature type="chain" id="PRO_5042044825" description="DnrO protein" evidence="1">
    <location>
        <begin position="20"/>
        <end position="147"/>
    </location>
</feature>
<gene>
    <name evidence="2" type="ORF">SG34_028090</name>
</gene>
<sequence>MIKLTLLSVLLLLVTPVMAEEHVHHHGESAMSLSLNQGEKWPVDDGLHTGMSGIKILMSAAIGEIHHNTFTAEKYLNLAGELQGQLEFIFKNCKLPPAADAQLHILLADMLQGVEQMKGREEQRQGAIKIMKALHAYPEYFADGKWQ</sequence>
<accession>A0AAF0C9R5</accession>
<evidence type="ECO:0000313" key="2">
    <source>
        <dbReference type="EMBL" id="WDE05114.1"/>
    </source>
</evidence>
<protein>
    <recommendedName>
        <fullName evidence="4">DnrO protein</fullName>
    </recommendedName>
</protein>
<dbReference type="AlphaFoldDB" id="A0AAF0C9R5"/>
<reference evidence="2 3" key="1">
    <citation type="journal article" date="2015" name="Genome Announc.">
        <title>Draft Genome Sequences of Marine Isolates of Thalassomonas viridans and Thalassomonas actiniarum.</title>
        <authorList>
            <person name="Olonade I."/>
            <person name="van Zyl L.J."/>
            <person name="Trindade M."/>
        </authorList>
    </citation>
    <scope>NUCLEOTIDE SEQUENCE [LARGE SCALE GENOMIC DNA]</scope>
    <source>
        <strain evidence="2 3">XOM25</strain>
    </source>
</reference>
<dbReference type="KEGG" id="tvd:SG34_028090"/>
<evidence type="ECO:0000256" key="1">
    <source>
        <dbReference type="SAM" id="SignalP"/>
    </source>
</evidence>
<proteinExistence type="predicted"/>
<keyword evidence="3" id="KW-1185">Reference proteome</keyword>
<name>A0AAF0C9R5_9GAMM</name>
<reference evidence="2 3" key="2">
    <citation type="journal article" date="2022" name="Mar. Drugs">
        <title>Bioassay-Guided Fractionation Leads to the Detection of Cholic Acid Generated by the Rare Thalassomonas sp.</title>
        <authorList>
            <person name="Pheiffer F."/>
            <person name="Schneider Y.K."/>
            <person name="Hansen E.H."/>
            <person name="Andersen J.H."/>
            <person name="Isaksson J."/>
            <person name="Busche T."/>
            <person name="R C."/>
            <person name="Kalinowski J."/>
            <person name="Zyl L.V."/>
            <person name="Trindade M."/>
        </authorList>
    </citation>
    <scope>NUCLEOTIDE SEQUENCE [LARGE SCALE GENOMIC DNA]</scope>
    <source>
        <strain evidence="2 3">XOM25</strain>
    </source>
</reference>
<keyword evidence="1" id="KW-0732">Signal</keyword>